<evidence type="ECO:0000313" key="4">
    <source>
        <dbReference type="Proteomes" id="UP001303473"/>
    </source>
</evidence>
<feature type="compositionally biased region" description="Low complexity" evidence="1">
    <location>
        <begin position="58"/>
        <end position="73"/>
    </location>
</feature>
<dbReference type="SUPFAM" id="SSF81383">
    <property type="entry name" value="F-box domain"/>
    <property type="match status" value="1"/>
</dbReference>
<evidence type="ECO:0000313" key="3">
    <source>
        <dbReference type="EMBL" id="KAK3940454.1"/>
    </source>
</evidence>
<dbReference type="AlphaFoldDB" id="A0AAN6N8M0"/>
<accession>A0AAN6N8M0</accession>
<comment type="caution">
    <text evidence="3">The sequence shown here is derived from an EMBL/GenBank/DDBJ whole genome shotgun (WGS) entry which is preliminary data.</text>
</comment>
<feature type="domain" description="F-box" evidence="2">
    <location>
        <begin position="188"/>
        <end position="224"/>
    </location>
</feature>
<dbReference type="InterPro" id="IPR036047">
    <property type="entry name" value="F-box-like_dom_sf"/>
</dbReference>
<protein>
    <recommendedName>
        <fullName evidence="2">F-box domain-containing protein</fullName>
    </recommendedName>
</protein>
<feature type="region of interest" description="Disordered" evidence="1">
    <location>
        <begin position="1"/>
        <end position="86"/>
    </location>
</feature>
<dbReference type="Gene3D" id="1.20.1280.50">
    <property type="match status" value="1"/>
</dbReference>
<dbReference type="Gene3D" id="6.10.140.2040">
    <property type="match status" value="1"/>
</dbReference>
<evidence type="ECO:0000256" key="1">
    <source>
        <dbReference type="SAM" id="MobiDB-lite"/>
    </source>
</evidence>
<keyword evidence="4" id="KW-1185">Reference proteome</keyword>
<evidence type="ECO:0000259" key="2">
    <source>
        <dbReference type="PROSITE" id="PS50181"/>
    </source>
</evidence>
<name>A0AAN6N8M0_9PEZI</name>
<dbReference type="PROSITE" id="PS50181">
    <property type="entry name" value="FBOX"/>
    <property type="match status" value="1"/>
</dbReference>
<proteinExistence type="predicted"/>
<gene>
    <name evidence="3" type="ORF">QBC46DRAFT_364106</name>
</gene>
<sequence>MEHVLLPPAAEQQRRKPWSTAQEADSPTAAPVSAAAGQLASQTSHLTLAAARKNTEVSGWSRSPPSPSSSPSGPDAPQTLPDARTTMPTADSLTLFLPVGDAQLCPQLEQQAGRARTECEESRADLLATEAWQEMAADETMGEPARTRPMVPVSSLSMVECHAGGQSSDEETEAGGMGGVVAIHCCPTKQLAGLPNEVLLQILGYLDVCDLLATSRTSQHLRRLSLAPILHLLRLRRTRAILPPMLNSPQRPSLADLVRRSIFLTRTTVAARKLGRNLVSIRLSRRLAARPSAEALVNRAVLPPECVPGKGIDGSGMVAPALVAKKRAVERERVKDGLRRWVGSVWRGEVLTREERVRRLEESRGIGRVWRLRRFWERVGNGEASHSSTR</sequence>
<dbReference type="SMART" id="SM00256">
    <property type="entry name" value="FBOX"/>
    <property type="match status" value="1"/>
</dbReference>
<dbReference type="InterPro" id="IPR001810">
    <property type="entry name" value="F-box_dom"/>
</dbReference>
<organism evidence="3 4">
    <name type="scientific">Diplogelasinospora grovesii</name>
    <dbReference type="NCBI Taxonomy" id="303347"/>
    <lineage>
        <taxon>Eukaryota</taxon>
        <taxon>Fungi</taxon>
        <taxon>Dikarya</taxon>
        <taxon>Ascomycota</taxon>
        <taxon>Pezizomycotina</taxon>
        <taxon>Sordariomycetes</taxon>
        <taxon>Sordariomycetidae</taxon>
        <taxon>Sordariales</taxon>
        <taxon>Diplogelasinosporaceae</taxon>
        <taxon>Diplogelasinospora</taxon>
    </lineage>
</organism>
<dbReference type="Proteomes" id="UP001303473">
    <property type="component" value="Unassembled WGS sequence"/>
</dbReference>
<dbReference type="Pfam" id="PF12937">
    <property type="entry name" value="F-box-like"/>
    <property type="match status" value="1"/>
</dbReference>
<dbReference type="EMBL" id="MU853796">
    <property type="protein sequence ID" value="KAK3940454.1"/>
    <property type="molecule type" value="Genomic_DNA"/>
</dbReference>
<reference evidence="4" key="1">
    <citation type="journal article" date="2023" name="Mol. Phylogenet. Evol.">
        <title>Genome-scale phylogeny and comparative genomics of the fungal order Sordariales.</title>
        <authorList>
            <person name="Hensen N."/>
            <person name="Bonometti L."/>
            <person name="Westerberg I."/>
            <person name="Brannstrom I.O."/>
            <person name="Guillou S."/>
            <person name="Cros-Aarteil S."/>
            <person name="Calhoun S."/>
            <person name="Haridas S."/>
            <person name="Kuo A."/>
            <person name="Mondo S."/>
            <person name="Pangilinan J."/>
            <person name="Riley R."/>
            <person name="LaButti K."/>
            <person name="Andreopoulos B."/>
            <person name="Lipzen A."/>
            <person name="Chen C."/>
            <person name="Yan M."/>
            <person name="Daum C."/>
            <person name="Ng V."/>
            <person name="Clum A."/>
            <person name="Steindorff A."/>
            <person name="Ohm R.A."/>
            <person name="Martin F."/>
            <person name="Silar P."/>
            <person name="Natvig D.O."/>
            <person name="Lalanne C."/>
            <person name="Gautier V."/>
            <person name="Ament-Velasquez S.L."/>
            <person name="Kruys A."/>
            <person name="Hutchinson M.I."/>
            <person name="Powell A.J."/>
            <person name="Barry K."/>
            <person name="Miller A.N."/>
            <person name="Grigoriev I.V."/>
            <person name="Debuchy R."/>
            <person name="Gladieux P."/>
            <person name="Hiltunen Thoren M."/>
            <person name="Johannesson H."/>
        </authorList>
    </citation>
    <scope>NUCLEOTIDE SEQUENCE [LARGE SCALE GENOMIC DNA]</scope>
    <source>
        <strain evidence="4">CBS 340.73</strain>
    </source>
</reference>
<dbReference type="CDD" id="cd09917">
    <property type="entry name" value="F-box_SF"/>
    <property type="match status" value="1"/>
</dbReference>